<proteinExistence type="inferred from homology"/>
<dbReference type="AlphaFoldDB" id="A0A6N7QS24"/>
<dbReference type="SUPFAM" id="SSF52402">
    <property type="entry name" value="Adenine nucleotide alpha hydrolases-like"/>
    <property type="match status" value="1"/>
</dbReference>
<dbReference type="InterPro" id="IPR006015">
    <property type="entry name" value="Universal_stress_UspA"/>
</dbReference>
<dbReference type="InterPro" id="IPR014729">
    <property type="entry name" value="Rossmann-like_a/b/a_fold"/>
</dbReference>
<dbReference type="Proteomes" id="UP000433788">
    <property type="component" value="Unassembled WGS sequence"/>
</dbReference>
<dbReference type="RefSeq" id="WP_153719006.1">
    <property type="nucleotide sequence ID" value="NZ_WJPP01000002.1"/>
</dbReference>
<name>A0A6N7QS24_9GAMM</name>
<evidence type="ECO:0000256" key="1">
    <source>
        <dbReference type="ARBA" id="ARBA00008791"/>
    </source>
</evidence>
<dbReference type="EMBL" id="WJPP01000002">
    <property type="protein sequence ID" value="MRH77958.1"/>
    <property type="molecule type" value="Genomic_DNA"/>
</dbReference>
<feature type="domain" description="UspA" evidence="2">
    <location>
        <begin position="4"/>
        <end position="149"/>
    </location>
</feature>
<dbReference type="InterPro" id="IPR006016">
    <property type="entry name" value="UspA"/>
</dbReference>
<accession>A0A6N7QS24</accession>
<dbReference type="PANTHER" id="PTHR46268:SF25">
    <property type="entry name" value="USPA DOMAIN PROTEIN"/>
    <property type="match status" value="1"/>
</dbReference>
<protein>
    <submittedName>
        <fullName evidence="3">Universal stress protein</fullName>
    </submittedName>
</protein>
<comment type="caution">
    <text evidence="3">The sequence shown here is derived from an EMBL/GenBank/DDBJ whole genome shotgun (WGS) entry which is preliminary data.</text>
</comment>
<reference evidence="3 4" key="1">
    <citation type="submission" date="2019-11" db="EMBL/GenBank/DDBJ databases">
        <authorList>
            <person name="Zhang X.Y."/>
        </authorList>
    </citation>
    <scope>NUCLEOTIDE SEQUENCE [LARGE SCALE GENOMIC DNA]</scope>
    <source>
        <strain evidence="3 4">C176</strain>
    </source>
</reference>
<gene>
    <name evidence="3" type="ORF">GH984_04495</name>
</gene>
<evidence type="ECO:0000313" key="3">
    <source>
        <dbReference type="EMBL" id="MRH77958.1"/>
    </source>
</evidence>
<comment type="similarity">
    <text evidence="1">Belongs to the universal stress protein A family.</text>
</comment>
<evidence type="ECO:0000313" key="4">
    <source>
        <dbReference type="Proteomes" id="UP000433788"/>
    </source>
</evidence>
<dbReference type="Gene3D" id="3.40.50.620">
    <property type="entry name" value="HUPs"/>
    <property type="match status" value="1"/>
</dbReference>
<dbReference type="Pfam" id="PF00582">
    <property type="entry name" value="Usp"/>
    <property type="match status" value="1"/>
</dbReference>
<sequence>MAVFNRILVPVDGSSGAVQALDKAVALQKLTDAEILVLCVFKHHSLREASISMVRPNKMAIPDDALKEYATDIAMSAKQYILDRDVDAEKLRAFVKGGRPSGTIVQFARQRDCDLIIVGATGTTGDSSALLGSVAQRVAGAAHCPVLVV</sequence>
<dbReference type="PANTHER" id="PTHR46268">
    <property type="entry name" value="STRESS RESPONSE PROTEIN NHAX"/>
    <property type="match status" value="1"/>
</dbReference>
<dbReference type="CDD" id="cd00293">
    <property type="entry name" value="USP-like"/>
    <property type="match status" value="1"/>
</dbReference>
<keyword evidence="4" id="KW-1185">Reference proteome</keyword>
<evidence type="ECO:0000259" key="2">
    <source>
        <dbReference type="Pfam" id="PF00582"/>
    </source>
</evidence>
<dbReference type="PRINTS" id="PR01438">
    <property type="entry name" value="UNVRSLSTRESS"/>
</dbReference>
<organism evidence="3 4">
    <name type="scientific">Spiribacter salilacus</name>
    <dbReference type="NCBI Taxonomy" id="2664894"/>
    <lineage>
        <taxon>Bacteria</taxon>
        <taxon>Pseudomonadati</taxon>
        <taxon>Pseudomonadota</taxon>
        <taxon>Gammaproteobacteria</taxon>
        <taxon>Chromatiales</taxon>
        <taxon>Ectothiorhodospiraceae</taxon>
        <taxon>Spiribacter</taxon>
    </lineage>
</organism>